<dbReference type="EC" id="3.1.2.4" evidence="2"/>
<evidence type="ECO:0000256" key="1">
    <source>
        <dbReference type="ARBA" id="ARBA00001709"/>
    </source>
</evidence>
<comment type="caution">
    <text evidence="5">The sequence shown here is derived from an EMBL/GenBank/DDBJ whole genome shotgun (WGS) entry which is preliminary data.</text>
</comment>
<keyword evidence="3 5" id="KW-0378">Hydrolase</keyword>
<dbReference type="NCBIfam" id="NF004127">
    <property type="entry name" value="PRK05617.1"/>
    <property type="match status" value="1"/>
</dbReference>
<evidence type="ECO:0000313" key="5">
    <source>
        <dbReference type="EMBL" id="MFC4362233.1"/>
    </source>
</evidence>
<sequence>MTSPVLFEQIATQDGHALGVITLNSEKTLNSLTLEMVELMLEKLLHWQTDAKIAAVFIQGAGEKAFCAGGDVQALRQSSVQNPGGPCDYAETFFAREYRLDYLLHNYGKPTIVWGHGIVMGGGLGIFAGCSHRIATERTRIAMPEVTIALFPDVGGSYFLNRMPGHCGRFLALSAASINGADSLYACIANFAISQSHKPELLEQLQALDWSSSLISTELTALFENFQRQSSADIPPGNLETHQTMIDKLCQGDDVNLIAQRFAELETEDRWLQRAQSGLAGGSPLAVKWIFRQLQLCEGLSLKEVFEKEILLATNIVRHSEFAEGVRALLVDKDHAPNWQYKQLSDVTDDVIAPFFQAPWPQNPLRDL</sequence>
<evidence type="ECO:0000256" key="3">
    <source>
        <dbReference type="ARBA" id="ARBA00022801"/>
    </source>
</evidence>
<dbReference type="CDD" id="cd06558">
    <property type="entry name" value="crotonase-like"/>
    <property type="match status" value="1"/>
</dbReference>
<proteinExistence type="predicted"/>
<organism evidence="5 6">
    <name type="scientific">Simiduia curdlanivorans</name>
    <dbReference type="NCBI Taxonomy" id="1492769"/>
    <lineage>
        <taxon>Bacteria</taxon>
        <taxon>Pseudomonadati</taxon>
        <taxon>Pseudomonadota</taxon>
        <taxon>Gammaproteobacteria</taxon>
        <taxon>Cellvibrionales</taxon>
        <taxon>Cellvibrionaceae</taxon>
        <taxon>Simiduia</taxon>
    </lineage>
</organism>
<evidence type="ECO:0000256" key="2">
    <source>
        <dbReference type="ARBA" id="ARBA00011915"/>
    </source>
</evidence>
<dbReference type="InterPro" id="IPR032259">
    <property type="entry name" value="HIBYL-CoA-H"/>
</dbReference>
<comment type="catalytic activity">
    <reaction evidence="1">
        <text>3-hydroxy-2-methylpropanoyl-CoA + H2O = 3-hydroxy-2-methylpropanoate + CoA + H(+)</text>
        <dbReference type="Rhea" id="RHEA:20888"/>
        <dbReference type="ChEBI" id="CHEBI:11805"/>
        <dbReference type="ChEBI" id="CHEBI:15377"/>
        <dbReference type="ChEBI" id="CHEBI:15378"/>
        <dbReference type="ChEBI" id="CHEBI:57287"/>
        <dbReference type="ChEBI" id="CHEBI:57340"/>
        <dbReference type="EC" id="3.1.2.4"/>
    </reaction>
</comment>
<dbReference type="RefSeq" id="WP_290265546.1">
    <property type="nucleotide sequence ID" value="NZ_JAUFQG010000006.1"/>
</dbReference>
<name>A0ABV8V314_9GAMM</name>
<evidence type="ECO:0000259" key="4">
    <source>
        <dbReference type="Pfam" id="PF16113"/>
    </source>
</evidence>
<evidence type="ECO:0000313" key="6">
    <source>
        <dbReference type="Proteomes" id="UP001595840"/>
    </source>
</evidence>
<dbReference type="EMBL" id="JBHSCX010000005">
    <property type="protein sequence ID" value="MFC4362233.1"/>
    <property type="molecule type" value="Genomic_DNA"/>
</dbReference>
<accession>A0ABV8V314</accession>
<dbReference type="Gene3D" id="3.90.226.10">
    <property type="entry name" value="2-enoyl-CoA Hydratase, Chain A, domain 1"/>
    <property type="match status" value="1"/>
</dbReference>
<dbReference type="GO" id="GO:0016787">
    <property type="term" value="F:hydrolase activity"/>
    <property type="evidence" value="ECO:0007669"/>
    <property type="project" value="UniProtKB-KW"/>
</dbReference>
<keyword evidence="6" id="KW-1185">Reference proteome</keyword>
<dbReference type="InterPro" id="IPR045004">
    <property type="entry name" value="ECH_dom"/>
</dbReference>
<dbReference type="SUPFAM" id="SSF52096">
    <property type="entry name" value="ClpP/crotonase"/>
    <property type="match status" value="1"/>
</dbReference>
<dbReference type="PANTHER" id="PTHR43176:SF3">
    <property type="entry name" value="3-HYDROXYISOBUTYRYL-COA HYDROLASE, MITOCHONDRIAL"/>
    <property type="match status" value="1"/>
</dbReference>
<reference evidence="6" key="1">
    <citation type="journal article" date="2019" name="Int. J. Syst. Evol. Microbiol.">
        <title>The Global Catalogue of Microorganisms (GCM) 10K type strain sequencing project: providing services to taxonomists for standard genome sequencing and annotation.</title>
        <authorList>
            <consortium name="The Broad Institute Genomics Platform"/>
            <consortium name="The Broad Institute Genome Sequencing Center for Infectious Disease"/>
            <person name="Wu L."/>
            <person name="Ma J."/>
        </authorList>
    </citation>
    <scope>NUCLEOTIDE SEQUENCE [LARGE SCALE GENOMIC DNA]</scope>
    <source>
        <strain evidence="6">CECT 8570</strain>
    </source>
</reference>
<protein>
    <recommendedName>
        <fullName evidence="2">3-hydroxyisobutyryl-CoA hydrolase</fullName>
        <ecNumber evidence="2">3.1.2.4</ecNumber>
    </recommendedName>
</protein>
<feature type="domain" description="Enoyl-CoA hydratase/isomerase" evidence="4">
    <location>
        <begin position="19"/>
        <end position="356"/>
    </location>
</feature>
<dbReference type="InterPro" id="IPR029045">
    <property type="entry name" value="ClpP/crotonase-like_dom_sf"/>
</dbReference>
<dbReference type="Proteomes" id="UP001595840">
    <property type="component" value="Unassembled WGS sequence"/>
</dbReference>
<dbReference type="Pfam" id="PF16113">
    <property type="entry name" value="ECH_2"/>
    <property type="match status" value="1"/>
</dbReference>
<dbReference type="PANTHER" id="PTHR43176">
    <property type="entry name" value="3-HYDROXYISOBUTYRYL-COA HYDROLASE-RELATED"/>
    <property type="match status" value="1"/>
</dbReference>
<gene>
    <name evidence="5" type="ORF">ACFOX3_07965</name>
</gene>